<sequence>MEQIPDSSILESKVRKETYLLRTRKRFQNIKRFLVLRKYREEEGALREKLLSLLKKYGIKIPAEGNK</sequence>
<dbReference type="AlphaFoldDB" id="A0A7D6B9G8"/>
<reference evidence="2" key="1">
    <citation type="submission" date="2020-07" db="EMBL/GenBank/DDBJ databases">
        <title>Metabolic diversity and evolutionary history of the archaeal phylum ###Micrarchaeota### uncovered from a freshwater lake metagenome.</title>
        <authorList>
            <person name="Kadnikov V.V."/>
            <person name="Savvichev A.S."/>
            <person name="Mardanov A.V."/>
            <person name="Beletsky A.V."/>
            <person name="Chupakov A.V."/>
            <person name="Kokryatskaya N.M."/>
            <person name="Pimenov N.V."/>
            <person name="Ravin N.V."/>
        </authorList>
    </citation>
    <scope>NUCLEOTIDE SEQUENCE [LARGE SCALE GENOMIC DNA]</scope>
</reference>
<evidence type="ECO:0000313" key="1">
    <source>
        <dbReference type="EMBL" id="QLJ52217.1"/>
    </source>
</evidence>
<proteinExistence type="predicted"/>
<gene>
    <name evidence="1" type="ORF">Sv326_0042</name>
</gene>
<dbReference type="Proteomes" id="UP000510821">
    <property type="component" value="Chromosome"/>
</dbReference>
<organism evidence="1 2">
    <name type="scientific">Fermentimicrarchaeum limneticum</name>
    <dbReference type="NCBI Taxonomy" id="2795018"/>
    <lineage>
        <taxon>Archaea</taxon>
        <taxon>Candidatus Micrarchaeota</taxon>
        <taxon>Candidatus Fermentimicrarchaeales</taxon>
        <taxon>Candidatus Fermentimicrarchaeaceae</taxon>
        <taxon>Candidatus Fermentimicrarchaeum</taxon>
    </lineage>
</organism>
<evidence type="ECO:0000313" key="2">
    <source>
        <dbReference type="Proteomes" id="UP000510821"/>
    </source>
</evidence>
<dbReference type="KEGG" id="flt:Sv326_0042"/>
<protein>
    <submittedName>
        <fullName evidence="1">Uncharacterized protein</fullName>
    </submittedName>
</protein>
<name>A0A7D6B9G8_FERL1</name>
<accession>A0A7D6B9G8</accession>
<dbReference type="EMBL" id="CP058998">
    <property type="protein sequence ID" value="QLJ52217.1"/>
    <property type="molecule type" value="Genomic_DNA"/>
</dbReference>